<dbReference type="EMBL" id="VNJK01000001">
    <property type="protein sequence ID" value="TVX93862.1"/>
    <property type="molecule type" value="Genomic_DNA"/>
</dbReference>
<feature type="transmembrane region" description="Helical" evidence="1">
    <location>
        <begin position="147"/>
        <end position="173"/>
    </location>
</feature>
<reference evidence="2 3" key="1">
    <citation type="submission" date="2019-07" db="EMBL/GenBank/DDBJ databases">
        <authorList>
            <person name="Kim J."/>
        </authorList>
    </citation>
    <scope>NUCLEOTIDE SEQUENCE [LARGE SCALE GENOMIC DNA]</scope>
    <source>
        <strain evidence="2 3">N4</strain>
    </source>
</reference>
<dbReference type="RefSeq" id="WP_144990759.1">
    <property type="nucleotide sequence ID" value="NZ_VNJK01000001.1"/>
</dbReference>
<feature type="transmembrane region" description="Helical" evidence="1">
    <location>
        <begin position="205"/>
        <end position="223"/>
    </location>
</feature>
<dbReference type="Pfam" id="PF06182">
    <property type="entry name" value="ABC2_membrane_6"/>
    <property type="match status" value="1"/>
</dbReference>
<protein>
    <recommendedName>
        <fullName evidence="4">ABC transporter permease</fullName>
    </recommendedName>
</protein>
<dbReference type="InterPro" id="IPR010390">
    <property type="entry name" value="ABC-2_transporter-like"/>
</dbReference>
<feature type="transmembrane region" description="Helical" evidence="1">
    <location>
        <begin position="235"/>
        <end position="257"/>
    </location>
</feature>
<dbReference type="AlphaFoldDB" id="A0A559J1V2"/>
<sequence>MKNANKYAVTFRFGLQHALEYRSNFFLSLISAFVPAVVQYYIWSTVYKSYNDTTLFGYSYEQMIAYTILAAVVSKLVMTNMEHAVSNDIKTGGLNRYLIQPISYFGFRLCHYFGQKLLYIIGFIVIITLILFVSPASRQLEHEPERIVIFILSIVMAMIISFLLSFAVSAIAFWLADISYFFVVTSLVINVVSGGMFPLELFGEGFRSAISVLPFYYMIYWPVNVWTGIIPSSELWLGLLWQLGWSVVLGGVAYMSWKLGFKRYLGLGG</sequence>
<dbReference type="OrthoDB" id="8582979at2"/>
<keyword evidence="1" id="KW-1133">Transmembrane helix</keyword>
<feature type="transmembrane region" description="Helical" evidence="1">
    <location>
        <begin position="180"/>
        <end position="199"/>
    </location>
</feature>
<keyword evidence="1" id="KW-0812">Transmembrane</keyword>
<accession>A0A559J1V2</accession>
<organism evidence="2 3">
    <name type="scientific">Paenibacillus agilis</name>
    <dbReference type="NCBI Taxonomy" id="3020863"/>
    <lineage>
        <taxon>Bacteria</taxon>
        <taxon>Bacillati</taxon>
        <taxon>Bacillota</taxon>
        <taxon>Bacilli</taxon>
        <taxon>Bacillales</taxon>
        <taxon>Paenibacillaceae</taxon>
        <taxon>Paenibacillus</taxon>
    </lineage>
</organism>
<keyword evidence="1" id="KW-0472">Membrane</keyword>
<feature type="transmembrane region" description="Helical" evidence="1">
    <location>
        <begin position="21"/>
        <end position="43"/>
    </location>
</feature>
<evidence type="ECO:0000256" key="1">
    <source>
        <dbReference type="SAM" id="Phobius"/>
    </source>
</evidence>
<gene>
    <name evidence="2" type="ORF">FPZ44_12840</name>
</gene>
<name>A0A559J1V2_9BACL</name>
<dbReference type="PANTHER" id="PTHR36832">
    <property type="entry name" value="SLR1174 PROTEIN-RELATED"/>
    <property type="match status" value="1"/>
</dbReference>
<evidence type="ECO:0000313" key="2">
    <source>
        <dbReference type="EMBL" id="TVX93862.1"/>
    </source>
</evidence>
<feature type="transmembrane region" description="Helical" evidence="1">
    <location>
        <begin position="63"/>
        <end position="81"/>
    </location>
</feature>
<dbReference type="Proteomes" id="UP000318102">
    <property type="component" value="Unassembled WGS sequence"/>
</dbReference>
<keyword evidence="3" id="KW-1185">Reference proteome</keyword>
<dbReference type="PANTHER" id="PTHR36832:SF1">
    <property type="entry name" value="SLR1174 PROTEIN"/>
    <property type="match status" value="1"/>
</dbReference>
<proteinExistence type="predicted"/>
<evidence type="ECO:0008006" key="4">
    <source>
        <dbReference type="Google" id="ProtNLM"/>
    </source>
</evidence>
<feature type="transmembrane region" description="Helical" evidence="1">
    <location>
        <begin position="117"/>
        <end position="135"/>
    </location>
</feature>
<evidence type="ECO:0000313" key="3">
    <source>
        <dbReference type="Proteomes" id="UP000318102"/>
    </source>
</evidence>
<comment type="caution">
    <text evidence="2">The sequence shown here is derived from an EMBL/GenBank/DDBJ whole genome shotgun (WGS) entry which is preliminary data.</text>
</comment>